<dbReference type="InterPro" id="IPR043171">
    <property type="entry name" value="Ap4A_phos1/2-like"/>
</dbReference>
<reference evidence="2" key="1">
    <citation type="submission" date="2023-06" db="EMBL/GenBank/DDBJ databases">
        <authorList>
            <person name="Noh H."/>
        </authorList>
    </citation>
    <scope>NUCLEOTIDE SEQUENCE</scope>
    <source>
        <strain evidence="2">DUCC20226</strain>
    </source>
</reference>
<name>A0AAD9S475_PHOAM</name>
<evidence type="ECO:0000313" key="3">
    <source>
        <dbReference type="Proteomes" id="UP001265746"/>
    </source>
</evidence>
<dbReference type="PANTHER" id="PTHR38420:SF1">
    <property type="entry name" value="PUTATIVE (AFU_ORTHOLOGUE AFUA_5G14690)-RELATED"/>
    <property type="match status" value="1"/>
</dbReference>
<dbReference type="SUPFAM" id="SSF54197">
    <property type="entry name" value="HIT-like"/>
    <property type="match status" value="1"/>
</dbReference>
<dbReference type="InterPro" id="IPR045759">
    <property type="entry name" value="Ap4A_phos1/2_N"/>
</dbReference>
<feature type="domain" description="Ap4A phosphorylase 1/2 N-terminal" evidence="1">
    <location>
        <begin position="40"/>
        <end position="193"/>
    </location>
</feature>
<sequence>MESESPAGGLSGSIYLSDSGGQAALFDHSLPMSPIKLPDDLELQAVTRFDTLVSQGNLFYEETQGEIVEDKGFKFEFRISQALSKKPILGDDAPERRGVGGPFLHPDPAFVVSHVGHRHILELNMHCIHRPMYILHTREFVSQDDDLDLDDFTAVHAVMANLGHKVPQMAIYNCGAEAGASQGHKHLQIFASPSPFPLFPEQVQSTQESQVFLTSISYSDFPSVAKRVTSSNAMLSCCL</sequence>
<dbReference type="Gene3D" id="3.30.428.70">
    <property type="match status" value="1"/>
</dbReference>
<accession>A0AAD9S475</accession>
<dbReference type="PANTHER" id="PTHR38420">
    <property type="entry name" value="AP-4-A PHOSPHORYLASE II"/>
    <property type="match status" value="1"/>
</dbReference>
<keyword evidence="3" id="KW-1185">Reference proteome</keyword>
<dbReference type="EMBL" id="JAUJFL010000008">
    <property type="protein sequence ID" value="KAK2598255.1"/>
    <property type="molecule type" value="Genomic_DNA"/>
</dbReference>
<gene>
    <name evidence="2" type="ORF">N8I77_011679</name>
</gene>
<dbReference type="GO" id="GO:0003877">
    <property type="term" value="F:ATP:ADP adenylyltransferase activity"/>
    <property type="evidence" value="ECO:0007669"/>
    <property type="project" value="InterPro"/>
</dbReference>
<dbReference type="GO" id="GO:0009117">
    <property type="term" value="P:nucleotide metabolic process"/>
    <property type="evidence" value="ECO:0007669"/>
    <property type="project" value="InterPro"/>
</dbReference>
<protein>
    <recommendedName>
        <fullName evidence="1">Ap4A phosphorylase 1/2 N-terminal domain-containing protein</fullName>
    </recommendedName>
</protein>
<dbReference type="AlphaFoldDB" id="A0AAD9S475"/>
<evidence type="ECO:0000259" key="1">
    <source>
        <dbReference type="Pfam" id="PF19327"/>
    </source>
</evidence>
<dbReference type="Proteomes" id="UP001265746">
    <property type="component" value="Unassembled WGS sequence"/>
</dbReference>
<dbReference type="InterPro" id="IPR009163">
    <property type="entry name" value="Ap4A_phos1/2"/>
</dbReference>
<proteinExistence type="predicted"/>
<dbReference type="InterPro" id="IPR036265">
    <property type="entry name" value="HIT-like_sf"/>
</dbReference>
<comment type="caution">
    <text evidence="2">The sequence shown here is derived from an EMBL/GenBank/DDBJ whole genome shotgun (WGS) entry which is preliminary data.</text>
</comment>
<dbReference type="GO" id="GO:0005524">
    <property type="term" value="F:ATP binding"/>
    <property type="evidence" value="ECO:0007669"/>
    <property type="project" value="InterPro"/>
</dbReference>
<organism evidence="2 3">
    <name type="scientific">Phomopsis amygdali</name>
    <name type="common">Fusicoccum amygdali</name>
    <dbReference type="NCBI Taxonomy" id="1214568"/>
    <lineage>
        <taxon>Eukaryota</taxon>
        <taxon>Fungi</taxon>
        <taxon>Dikarya</taxon>
        <taxon>Ascomycota</taxon>
        <taxon>Pezizomycotina</taxon>
        <taxon>Sordariomycetes</taxon>
        <taxon>Sordariomycetidae</taxon>
        <taxon>Diaporthales</taxon>
        <taxon>Diaporthaceae</taxon>
        <taxon>Diaporthe</taxon>
    </lineage>
</organism>
<dbReference type="Pfam" id="PF19327">
    <property type="entry name" value="Ap4A_phos_N"/>
    <property type="match status" value="1"/>
</dbReference>
<evidence type="ECO:0000313" key="2">
    <source>
        <dbReference type="EMBL" id="KAK2598255.1"/>
    </source>
</evidence>